<dbReference type="OrthoDB" id="7667258at2"/>
<dbReference type="EMBL" id="RKQK01000001">
    <property type="protein sequence ID" value="RPE71442.1"/>
    <property type="molecule type" value="Genomic_DNA"/>
</dbReference>
<comment type="caution">
    <text evidence="1">The sequence shown here is derived from an EMBL/GenBank/DDBJ whole genome shotgun (WGS) entry which is preliminary data.</text>
</comment>
<protein>
    <submittedName>
        <fullName evidence="1">Uncharacterized protein</fullName>
    </submittedName>
</protein>
<name>A0A3N4ULG1_9RHOB</name>
<dbReference type="Proteomes" id="UP000269689">
    <property type="component" value="Unassembled WGS sequence"/>
</dbReference>
<gene>
    <name evidence="1" type="ORF">EDD53_0561</name>
</gene>
<evidence type="ECO:0000313" key="2">
    <source>
        <dbReference type="Proteomes" id="UP000269689"/>
    </source>
</evidence>
<reference evidence="1 2" key="1">
    <citation type="submission" date="2018-11" db="EMBL/GenBank/DDBJ databases">
        <title>Genomic Encyclopedia of Type Strains, Phase IV (KMG-IV): sequencing the most valuable type-strain genomes for metagenomic binning, comparative biology and taxonomic classification.</title>
        <authorList>
            <person name="Goeker M."/>
        </authorList>
    </citation>
    <scope>NUCLEOTIDE SEQUENCE [LARGE SCALE GENOMIC DNA]</scope>
    <source>
        <strain evidence="1 2">DSM 104731</strain>
    </source>
</reference>
<dbReference type="AlphaFoldDB" id="A0A3N4ULG1"/>
<proteinExistence type="predicted"/>
<sequence>MNASAVDFYEEPKTKLARLMIHLEANDAGGCTVRYCELQREMFKNRTSFTETTQLEDAFTPNVAASIHDCLSRLSQENEVLSLNTFCHSDGNLTLTKAHVIARKAKDGVQRYMLRFNLNSGGLPDVLQPNSGLTGGLDGMTEQLSYDLLSDICMPMLDVVTALDLGLDLDADSQNSVTNSLRKSAMDIQFQIELIKRFLRSHQDNDNIEGLPTFQALPSAQSVCIH</sequence>
<accession>A0A3N4ULG1</accession>
<dbReference type="RefSeq" id="WP_123791657.1">
    <property type="nucleotide sequence ID" value="NZ_RKQK01000001.1"/>
</dbReference>
<evidence type="ECO:0000313" key="1">
    <source>
        <dbReference type="EMBL" id="RPE71442.1"/>
    </source>
</evidence>
<organism evidence="1 2">
    <name type="scientific">Pacificibacter maritimus</name>
    <dbReference type="NCBI Taxonomy" id="762213"/>
    <lineage>
        <taxon>Bacteria</taxon>
        <taxon>Pseudomonadati</taxon>
        <taxon>Pseudomonadota</taxon>
        <taxon>Alphaproteobacteria</taxon>
        <taxon>Rhodobacterales</taxon>
        <taxon>Roseobacteraceae</taxon>
        <taxon>Pacificibacter</taxon>
    </lineage>
</organism>
<keyword evidence="2" id="KW-1185">Reference proteome</keyword>